<accession>A0A4Y2R021</accession>
<evidence type="ECO:0000256" key="2">
    <source>
        <dbReference type="ARBA" id="ARBA00023125"/>
    </source>
</evidence>
<dbReference type="GO" id="GO:0005634">
    <property type="term" value="C:nucleus"/>
    <property type="evidence" value="ECO:0007669"/>
    <property type="project" value="UniProtKB-SubCell"/>
</dbReference>
<dbReference type="InterPro" id="IPR009057">
    <property type="entry name" value="Homeodomain-like_sf"/>
</dbReference>
<dbReference type="SMART" id="SM00674">
    <property type="entry name" value="CENPB"/>
    <property type="match status" value="1"/>
</dbReference>
<evidence type="ECO:0000256" key="1">
    <source>
        <dbReference type="ARBA" id="ARBA00004123"/>
    </source>
</evidence>
<comment type="subcellular location">
    <subcellularLocation>
        <location evidence="1">Nucleus</location>
    </subcellularLocation>
</comment>
<dbReference type="InterPro" id="IPR006600">
    <property type="entry name" value="HTH_CenpB_DNA-bd_dom"/>
</dbReference>
<sequence>MPTTKLMNGINVWKGFVNARSRNLSISGPIWQAQAKDIEEKLGKTDFHASNGWLESFRKRHGLSFKALCGEVREVSEETVNTWFKKIEKLIEGYKS</sequence>
<dbReference type="Pfam" id="PF03221">
    <property type="entry name" value="HTH_Tnp_Tc5"/>
    <property type="match status" value="1"/>
</dbReference>
<organism evidence="4 5">
    <name type="scientific">Araneus ventricosus</name>
    <name type="common">Orbweaver spider</name>
    <name type="synonym">Epeira ventricosa</name>
    <dbReference type="NCBI Taxonomy" id="182803"/>
    <lineage>
        <taxon>Eukaryota</taxon>
        <taxon>Metazoa</taxon>
        <taxon>Ecdysozoa</taxon>
        <taxon>Arthropoda</taxon>
        <taxon>Chelicerata</taxon>
        <taxon>Arachnida</taxon>
        <taxon>Araneae</taxon>
        <taxon>Araneomorphae</taxon>
        <taxon>Entelegynae</taxon>
        <taxon>Araneoidea</taxon>
        <taxon>Araneidae</taxon>
        <taxon>Araneus</taxon>
    </lineage>
</organism>
<evidence type="ECO:0000313" key="5">
    <source>
        <dbReference type="Proteomes" id="UP000499080"/>
    </source>
</evidence>
<dbReference type="Gene3D" id="1.10.10.60">
    <property type="entry name" value="Homeodomain-like"/>
    <property type="match status" value="1"/>
</dbReference>
<keyword evidence="2" id="KW-0238">DNA-binding</keyword>
<evidence type="ECO:0000313" key="4">
    <source>
        <dbReference type="EMBL" id="GBN68953.1"/>
    </source>
</evidence>
<dbReference type="InterPro" id="IPR050863">
    <property type="entry name" value="CenT-Element_Derived"/>
</dbReference>
<dbReference type="PANTHER" id="PTHR19303:SF73">
    <property type="entry name" value="PROTEIN PDC2"/>
    <property type="match status" value="1"/>
</dbReference>
<keyword evidence="5" id="KW-1185">Reference proteome</keyword>
<dbReference type="PANTHER" id="PTHR19303">
    <property type="entry name" value="TRANSPOSON"/>
    <property type="match status" value="1"/>
</dbReference>
<dbReference type="SUPFAM" id="SSF46689">
    <property type="entry name" value="Homeodomain-like"/>
    <property type="match status" value="1"/>
</dbReference>
<dbReference type="AlphaFoldDB" id="A0A4Y2R021"/>
<dbReference type="GO" id="GO:0003677">
    <property type="term" value="F:DNA binding"/>
    <property type="evidence" value="ECO:0007669"/>
    <property type="project" value="UniProtKB-KW"/>
</dbReference>
<dbReference type="OrthoDB" id="6430249at2759"/>
<name>A0A4Y2R021_ARAVE</name>
<feature type="domain" description="HTH CENPB-type" evidence="3">
    <location>
        <begin position="1"/>
        <end position="67"/>
    </location>
</feature>
<dbReference type="PROSITE" id="PS51253">
    <property type="entry name" value="HTH_CENPB"/>
    <property type="match status" value="1"/>
</dbReference>
<comment type="caution">
    <text evidence="4">The sequence shown here is derived from an EMBL/GenBank/DDBJ whole genome shotgun (WGS) entry which is preliminary data.</text>
</comment>
<dbReference type="EMBL" id="BGPR01141690">
    <property type="protein sequence ID" value="GBN68953.1"/>
    <property type="molecule type" value="Genomic_DNA"/>
</dbReference>
<gene>
    <name evidence="4" type="ORF">AVEN_216878_1</name>
</gene>
<protein>
    <recommendedName>
        <fullName evidence="3">HTH CENPB-type domain-containing protein</fullName>
    </recommendedName>
</protein>
<evidence type="ECO:0000259" key="3">
    <source>
        <dbReference type="PROSITE" id="PS51253"/>
    </source>
</evidence>
<reference evidence="4 5" key="1">
    <citation type="journal article" date="2019" name="Sci. Rep.">
        <title>Orb-weaving spider Araneus ventricosus genome elucidates the spidroin gene catalogue.</title>
        <authorList>
            <person name="Kono N."/>
            <person name="Nakamura H."/>
            <person name="Ohtoshi R."/>
            <person name="Moran D.A.P."/>
            <person name="Shinohara A."/>
            <person name="Yoshida Y."/>
            <person name="Fujiwara M."/>
            <person name="Mori M."/>
            <person name="Tomita M."/>
            <person name="Arakawa K."/>
        </authorList>
    </citation>
    <scope>NUCLEOTIDE SEQUENCE [LARGE SCALE GENOMIC DNA]</scope>
</reference>
<proteinExistence type="predicted"/>
<dbReference type="Proteomes" id="UP000499080">
    <property type="component" value="Unassembled WGS sequence"/>
</dbReference>